<dbReference type="GO" id="GO:0022857">
    <property type="term" value="F:transmembrane transporter activity"/>
    <property type="evidence" value="ECO:0007669"/>
    <property type="project" value="InterPro"/>
</dbReference>
<evidence type="ECO:0000256" key="8">
    <source>
        <dbReference type="SAM" id="MobiDB-lite"/>
    </source>
</evidence>
<dbReference type="RefSeq" id="WP_093715285.1">
    <property type="nucleotide sequence ID" value="NZ_FONG01000013.1"/>
</dbReference>
<sequence>MNMEDLDTVKPDPATARAVTADGPPPAERAEGPGLLRTVGEALIQRYAQIVLLVLLIVVFSLATPNFATRQNWTSLLVSQSVIALMTLAVLFPLIVGEFDLSVGYLLGFCAMLGAYLTGKGWPVGAVLVAMVVCGMVAGAWNGVLNVVFGINSFIATLGMGIVLSAMTLMLSNGAILTTVPGLAKTLGRGYAVQVAWAVWIVAIVAIICFYLLQHTPVGARLYAIGGSERVAFLAGVRTGRYKILAFGCAGGLVSLAAVLQLGQAGSVTPSLGPDLLLPAYAAAFLGVTTYRPGFYNVPGVIVAILLLAVGFNGLSLLGVPFWVQPLFNGLALLVAVLAARFVARRRTGERRGPA</sequence>
<evidence type="ECO:0000256" key="1">
    <source>
        <dbReference type="ARBA" id="ARBA00004651"/>
    </source>
</evidence>
<keyword evidence="4" id="KW-0997">Cell inner membrane</keyword>
<feature type="transmembrane region" description="Helical" evidence="9">
    <location>
        <begin position="301"/>
        <end position="320"/>
    </location>
</feature>
<evidence type="ECO:0000256" key="3">
    <source>
        <dbReference type="ARBA" id="ARBA00022475"/>
    </source>
</evidence>
<name>A0A1I2IC06_9ACTN</name>
<keyword evidence="2" id="KW-0813">Transport</keyword>
<keyword evidence="7 9" id="KW-0472">Membrane</keyword>
<accession>A0A1I2IC06</accession>
<dbReference type="EMBL" id="FONG01000013">
    <property type="protein sequence ID" value="SFF39183.1"/>
    <property type="molecule type" value="Genomic_DNA"/>
</dbReference>
<keyword evidence="6 9" id="KW-1133">Transmembrane helix</keyword>
<evidence type="ECO:0000313" key="10">
    <source>
        <dbReference type="EMBL" id="SFF39183.1"/>
    </source>
</evidence>
<reference evidence="10 11" key="1">
    <citation type="submission" date="2016-10" db="EMBL/GenBank/DDBJ databases">
        <authorList>
            <person name="de Groot N.N."/>
        </authorList>
    </citation>
    <scope>NUCLEOTIDE SEQUENCE [LARGE SCALE GENOMIC DNA]</scope>
    <source>
        <strain evidence="10 11">CGMCC 4.3510</strain>
    </source>
</reference>
<feature type="transmembrane region" description="Helical" evidence="9">
    <location>
        <begin position="191"/>
        <end position="213"/>
    </location>
</feature>
<dbReference type="Proteomes" id="UP000199323">
    <property type="component" value="Unassembled WGS sequence"/>
</dbReference>
<evidence type="ECO:0000256" key="2">
    <source>
        <dbReference type="ARBA" id="ARBA00022448"/>
    </source>
</evidence>
<proteinExistence type="predicted"/>
<feature type="transmembrane region" description="Helical" evidence="9">
    <location>
        <begin position="244"/>
        <end position="264"/>
    </location>
</feature>
<keyword evidence="5 9" id="KW-0812">Transmembrane</keyword>
<feature type="transmembrane region" description="Helical" evidence="9">
    <location>
        <begin position="76"/>
        <end position="95"/>
    </location>
</feature>
<keyword evidence="3" id="KW-1003">Cell membrane</keyword>
<evidence type="ECO:0000256" key="4">
    <source>
        <dbReference type="ARBA" id="ARBA00022519"/>
    </source>
</evidence>
<feature type="transmembrane region" description="Helical" evidence="9">
    <location>
        <begin position="47"/>
        <end position="64"/>
    </location>
</feature>
<feature type="transmembrane region" description="Helical" evidence="9">
    <location>
        <begin position="326"/>
        <end position="344"/>
    </location>
</feature>
<dbReference type="CDD" id="cd06579">
    <property type="entry name" value="TM_PBP1_transp_AraH_like"/>
    <property type="match status" value="1"/>
</dbReference>
<keyword evidence="11" id="KW-1185">Reference proteome</keyword>
<evidence type="ECO:0000256" key="6">
    <source>
        <dbReference type="ARBA" id="ARBA00022989"/>
    </source>
</evidence>
<dbReference type="InterPro" id="IPR001851">
    <property type="entry name" value="ABC_transp_permease"/>
</dbReference>
<feature type="transmembrane region" description="Helical" evidence="9">
    <location>
        <begin position="147"/>
        <end position="171"/>
    </location>
</feature>
<evidence type="ECO:0000256" key="7">
    <source>
        <dbReference type="ARBA" id="ARBA00023136"/>
    </source>
</evidence>
<feature type="transmembrane region" description="Helical" evidence="9">
    <location>
        <begin position="276"/>
        <end position="294"/>
    </location>
</feature>
<dbReference type="STRING" id="380248.SAMN05216251_11315"/>
<dbReference type="GO" id="GO:0005886">
    <property type="term" value="C:plasma membrane"/>
    <property type="evidence" value="ECO:0007669"/>
    <property type="project" value="UniProtKB-SubCell"/>
</dbReference>
<evidence type="ECO:0000256" key="5">
    <source>
        <dbReference type="ARBA" id="ARBA00022692"/>
    </source>
</evidence>
<dbReference type="AlphaFoldDB" id="A0A1I2IC06"/>
<dbReference type="Pfam" id="PF02653">
    <property type="entry name" value="BPD_transp_2"/>
    <property type="match status" value="1"/>
</dbReference>
<dbReference type="PANTHER" id="PTHR32196">
    <property type="entry name" value="ABC TRANSPORTER PERMEASE PROTEIN YPHD-RELATED-RELATED"/>
    <property type="match status" value="1"/>
</dbReference>
<feature type="region of interest" description="Disordered" evidence="8">
    <location>
        <begin position="1"/>
        <end position="31"/>
    </location>
</feature>
<protein>
    <submittedName>
        <fullName evidence="10">Monosaccharide ABC transporter membrane protein, CUT2 family</fullName>
    </submittedName>
</protein>
<gene>
    <name evidence="10" type="ORF">SAMN05216251_11315</name>
</gene>
<dbReference type="PANTHER" id="PTHR32196:SF21">
    <property type="entry name" value="ABC TRANSPORTER PERMEASE PROTEIN YPHD-RELATED"/>
    <property type="match status" value="1"/>
</dbReference>
<organism evidence="10 11">
    <name type="scientific">Actinacidiphila alni</name>
    <dbReference type="NCBI Taxonomy" id="380248"/>
    <lineage>
        <taxon>Bacteria</taxon>
        <taxon>Bacillati</taxon>
        <taxon>Actinomycetota</taxon>
        <taxon>Actinomycetes</taxon>
        <taxon>Kitasatosporales</taxon>
        <taxon>Streptomycetaceae</taxon>
        <taxon>Actinacidiphila</taxon>
    </lineage>
</organism>
<evidence type="ECO:0000313" key="11">
    <source>
        <dbReference type="Proteomes" id="UP000199323"/>
    </source>
</evidence>
<evidence type="ECO:0000256" key="9">
    <source>
        <dbReference type="SAM" id="Phobius"/>
    </source>
</evidence>
<dbReference type="OrthoDB" id="3468954at2"/>
<feature type="transmembrane region" description="Helical" evidence="9">
    <location>
        <begin position="124"/>
        <end position="141"/>
    </location>
</feature>
<comment type="subcellular location">
    <subcellularLocation>
        <location evidence="1">Cell membrane</location>
        <topology evidence="1">Multi-pass membrane protein</topology>
    </subcellularLocation>
</comment>